<dbReference type="Proteomes" id="UP001347796">
    <property type="component" value="Unassembled WGS sequence"/>
</dbReference>
<accession>A0AAN8JJX6</accession>
<evidence type="ECO:0008006" key="3">
    <source>
        <dbReference type="Google" id="ProtNLM"/>
    </source>
</evidence>
<reference evidence="1 2" key="1">
    <citation type="submission" date="2024-01" db="EMBL/GenBank/DDBJ databases">
        <title>The genome of the rayed Mediterranean limpet Patella caerulea (Linnaeus, 1758).</title>
        <authorList>
            <person name="Anh-Thu Weber A."/>
            <person name="Halstead-Nussloch G."/>
        </authorList>
    </citation>
    <scope>NUCLEOTIDE SEQUENCE [LARGE SCALE GENOMIC DNA]</scope>
    <source>
        <strain evidence="1">AATW-2023a</strain>
        <tissue evidence="1">Whole specimen</tissue>
    </source>
</reference>
<dbReference type="PANTHER" id="PTHR33361:SF2">
    <property type="entry name" value="DUF885 DOMAIN-CONTAINING PROTEIN"/>
    <property type="match status" value="1"/>
</dbReference>
<keyword evidence="2" id="KW-1185">Reference proteome</keyword>
<dbReference type="PANTHER" id="PTHR33361">
    <property type="entry name" value="GLR0591 PROTEIN"/>
    <property type="match status" value="1"/>
</dbReference>
<dbReference type="EMBL" id="JAZGQO010000008">
    <property type="protein sequence ID" value="KAK6179311.1"/>
    <property type="molecule type" value="Genomic_DNA"/>
</dbReference>
<gene>
    <name evidence="1" type="ORF">SNE40_011700</name>
</gene>
<proteinExistence type="predicted"/>
<dbReference type="Pfam" id="PF05960">
    <property type="entry name" value="DUF885"/>
    <property type="match status" value="1"/>
</dbReference>
<name>A0AAN8JJX6_PATCE</name>
<evidence type="ECO:0000313" key="1">
    <source>
        <dbReference type="EMBL" id="KAK6179311.1"/>
    </source>
</evidence>
<organism evidence="1 2">
    <name type="scientific">Patella caerulea</name>
    <name type="common">Rayed Mediterranean limpet</name>
    <dbReference type="NCBI Taxonomy" id="87958"/>
    <lineage>
        <taxon>Eukaryota</taxon>
        <taxon>Metazoa</taxon>
        <taxon>Spiralia</taxon>
        <taxon>Lophotrochozoa</taxon>
        <taxon>Mollusca</taxon>
        <taxon>Gastropoda</taxon>
        <taxon>Patellogastropoda</taxon>
        <taxon>Patelloidea</taxon>
        <taxon>Patellidae</taxon>
        <taxon>Patella</taxon>
    </lineage>
</organism>
<dbReference type="InterPro" id="IPR010281">
    <property type="entry name" value="DUF885"/>
</dbReference>
<dbReference type="AlphaFoldDB" id="A0AAN8JJX6"/>
<protein>
    <recommendedName>
        <fullName evidence="3">DUF885 domain-containing protein</fullName>
    </recommendedName>
</protein>
<sequence>MADERGSAADDLISIENEFWEWRLDDSPEFATLTGDFRHNDRLRQFGVDLFKPRNDKVEGFLKRVNAIDANDFNQKQLADYLIFKDSLQTYVDGYKWRLHNTLNPVNFLEGLTANPDHFVNTTPFVSRGDFENFIERLQNIPKQFSQYKDLMREAIKQGNTNNNVSMNAVPGQIDERLVDDVTKSIYYTPFITFLDESSVPDNVKTGIRGRAQTAITGIMEAYRDMKSFIQKDYMPNARTTWGVDGWKDGKGDYEACLKWHLSLDMSPKQVHDKGLQEVERIGKSMNETMKAIGFSGSIPEFFKMIRDEPKFHIHSAEVLLRKYEDIIYNQAFPKLDQLFKDIPNLPLAIQMMPYDGAGGEYLSGTADGSRPGVFYVNLRRPEDTATIDMMSLALHETVPGHHLQSIYALSASLPNYRKFQEDSNYYQPPLKFPFYTAYLEGWGLYAEYLGEELGLYDNDYILMGRYGSEMFRACRLVVDTGLHYFNWTRDQAVDYMLERTASSRTDLEHEVDRYMTWPGQACAYKIGELKIKELRERARQAFGSSFDVKEFHSIVLENGPVPLHVLEMLIDNWIKNESG</sequence>
<comment type="caution">
    <text evidence="1">The sequence shown here is derived from an EMBL/GenBank/DDBJ whole genome shotgun (WGS) entry which is preliminary data.</text>
</comment>
<evidence type="ECO:0000313" key="2">
    <source>
        <dbReference type="Proteomes" id="UP001347796"/>
    </source>
</evidence>